<dbReference type="AlphaFoldDB" id="A0A1T4Q4B5"/>
<protein>
    <submittedName>
        <fullName evidence="2">Uncharacterized protein</fullName>
    </submittedName>
</protein>
<keyword evidence="3" id="KW-1185">Reference proteome</keyword>
<proteinExistence type="predicted"/>
<reference evidence="2 3" key="1">
    <citation type="submission" date="2017-02" db="EMBL/GenBank/DDBJ databases">
        <authorList>
            <person name="Peterson S.W."/>
        </authorList>
    </citation>
    <scope>NUCLEOTIDE SEQUENCE [LARGE SCALE GENOMIC DNA]</scope>
    <source>
        <strain evidence="2 3">DSM 22335</strain>
    </source>
</reference>
<feature type="region of interest" description="Disordered" evidence="1">
    <location>
        <begin position="29"/>
        <end position="48"/>
    </location>
</feature>
<dbReference type="EMBL" id="FUWH01000007">
    <property type="protein sequence ID" value="SJZ98068.1"/>
    <property type="molecule type" value="Genomic_DNA"/>
</dbReference>
<evidence type="ECO:0000313" key="2">
    <source>
        <dbReference type="EMBL" id="SJZ98068.1"/>
    </source>
</evidence>
<sequence>MKRRFPLHISRAASKRARMICVGREYTSFTEKPSDSRNGNGNSNQSSAHDLFNAFTADVIRERKIFTR</sequence>
<evidence type="ECO:0000313" key="3">
    <source>
        <dbReference type="Proteomes" id="UP000190888"/>
    </source>
</evidence>
<dbReference type="Proteomes" id="UP000190888">
    <property type="component" value="Unassembled WGS sequence"/>
</dbReference>
<gene>
    <name evidence="2" type="ORF">SAMN04488132_107117</name>
</gene>
<dbReference type="RefSeq" id="WP_139367146.1">
    <property type="nucleotide sequence ID" value="NZ_FUWH01000007.1"/>
</dbReference>
<evidence type="ECO:0000256" key="1">
    <source>
        <dbReference type="SAM" id="MobiDB-lite"/>
    </source>
</evidence>
<accession>A0A1T4Q4B5</accession>
<feature type="compositionally biased region" description="Low complexity" evidence="1">
    <location>
        <begin position="36"/>
        <end position="47"/>
    </location>
</feature>
<name>A0A1T4Q4B5_9BACT</name>
<organism evidence="2 3">
    <name type="scientific">Sediminibacterium ginsengisoli</name>
    <dbReference type="NCBI Taxonomy" id="413434"/>
    <lineage>
        <taxon>Bacteria</taxon>
        <taxon>Pseudomonadati</taxon>
        <taxon>Bacteroidota</taxon>
        <taxon>Chitinophagia</taxon>
        <taxon>Chitinophagales</taxon>
        <taxon>Chitinophagaceae</taxon>
        <taxon>Sediminibacterium</taxon>
    </lineage>
</organism>